<accession>A0A481Z672</accession>
<evidence type="ECO:0000256" key="1">
    <source>
        <dbReference type="SAM" id="MobiDB-lite"/>
    </source>
</evidence>
<dbReference type="EMBL" id="MK500495">
    <property type="protein sequence ID" value="QBK90619.1"/>
    <property type="molecule type" value="Genomic_DNA"/>
</dbReference>
<organism evidence="2">
    <name type="scientific">Pithovirus LCPAC104</name>
    <dbReference type="NCBI Taxonomy" id="2506589"/>
    <lineage>
        <taxon>Viruses</taxon>
        <taxon>Pithoviruses</taxon>
    </lineage>
</organism>
<protein>
    <submittedName>
        <fullName evidence="2">Uncharacterized protein</fullName>
    </submittedName>
</protein>
<proteinExistence type="predicted"/>
<dbReference type="CDD" id="cd00076">
    <property type="entry name" value="HFD_SF"/>
    <property type="match status" value="1"/>
</dbReference>
<sequence>MNGSSSSSKTVLERFSEITENYIEFLIAPRIIKYLKDEKGIELEVSDILNALRISDVKFSNDLPSYLYGTSIAKPVKNSKKSINDQKLKENKSSPTNSDNSCQYKFVKGSNKGSKCNKQSASGENYCSTHLKYDKKKVPVSSTINNVSNPIPKIGSDYIDQLDIPGIKHIPFTEELSAVKISIDGNELIKEKDHGFILTKNDDETYHTEKILREGKTDLEELNEEDIKIAKNLGIKT</sequence>
<name>A0A481Z672_9VIRU</name>
<gene>
    <name evidence="2" type="ORF">LCPAC104_01150</name>
</gene>
<feature type="compositionally biased region" description="Polar residues" evidence="1">
    <location>
        <begin position="93"/>
        <end position="103"/>
    </location>
</feature>
<feature type="compositionally biased region" description="Basic and acidic residues" evidence="1">
    <location>
        <begin position="82"/>
        <end position="92"/>
    </location>
</feature>
<evidence type="ECO:0000313" key="2">
    <source>
        <dbReference type="EMBL" id="QBK90619.1"/>
    </source>
</evidence>
<feature type="region of interest" description="Disordered" evidence="1">
    <location>
        <begin position="79"/>
        <end position="103"/>
    </location>
</feature>
<reference evidence="2" key="1">
    <citation type="journal article" date="2019" name="MBio">
        <title>Virus Genomes from Deep Sea Sediments Expand the Ocean Megavirome and Support Independent Origins of Viral Gigantism.</title>
        <authorList>
            <person name="Backstrom D."/>
            <person name="Yutin N."/>
            <person name="Jorgensen S.L."/>
            <person name="Dharamshi J."/>
            <person name="Homa F."/>
            <person name="Zaremba-Niedwiedzka K."/>
            <person name="Spang A."/>
            <person name="Wolf Y.I."/>
            <person name="Koonin E.V."/>
            <person name="Ettema T.J."/>
        </authorList>
    </citation>
    <scope>NUCLEOTIDE SEQUENCE</scope>
</reference>